<feature type="domain" description="BioF2-like acetyltransferase" evidence="1">
    <location>
        <begin position="179"/>
        <end position="317"/>
    </location>
</feature>
<proteinExistence type="predicted"/>
<dbReference type="Proteomes" id="UP000049983">
    <property type="component" value="Unassembled WGS sequence"/>
</dbReference>
<evidence type="ECO:0000313" key="3">
    <source>
        <dbReference type="Proteomes" id="UP000049983"/>
    </source>
</evidence>
<dbReference type="InterPro" id="IPR038740">
    <property type="entry name" value="BioF2-like_GNAT_dom"/>
</dbReference>
<reference evidence="3" key="1">
    <citation type="submission" date="2015-07" db="EMBL/GenBank/DDBJ databases">
        <authorList>
            <person name="Rodrigo-Torres Lidia"/>
            <person name="Arahal R.David."/>
        </authorList>
    </citation>
    <scope>NUCLEOTIDE SEQUENCE [LARGE SCALE GENOMIC DNA]</scope>
    <source>
        <strain evidence="3">CECT 5096</strain>
    </source>
</reference>
<organism evidence="2 3">
    <name type="scientific">Roseibium album</name>
    <dbReference type="NCBI Taxonomy" id="311410"/>
    <lineage>
        <taxon>Bacteria</taxon>
        <taxon>Pseudomonadati</taxon>
        <taxon>Pseudomonadota</taxon>
        <taxon>Alphaproteobacteria</taxon>
        <taxon>Hyphomicrobiales</taxon>
        <taxon>Stappiaceae</taxon>
        <taxon>Roseibium</taxon>
    </lineage>
</organism>
<evidence type="ECO:0000259" key="1">
    <source>
        <dbReference type="Pfam" id="PF13480"/>
    </source>
</evidence>
<dbReference type="RefSeq" id="WP_055114713.1">
    <property type="nucleotide sequence ID" value="NZ_CXWA01000002.1"/>
</dbReference>
<dbReference type="Pfam" id="PF13480">
    <property type="entry name" value="Acetyltransf_6"/>
    <property type="match status" value="1"/>
</dbReference>
<dbReference type="OrthoDB" id="213519at2"/>
<dbReference type="Gene3D" id="3.40.630.30">
    <property type="match status" value="1"/>
</dbReference>
<accession>A0A0M7A795</accession>
<dbReference type="InterPro" id="IPR016181">
    <property type="entry name" value="Acyl_CoA_acyltransferase"/>
</dbReference>
<dbReference type="SUPFAM" id="SSF55729">
    <property type="entry name" value="Acyl-CoA N-acyltransferases (Nat)"/>
    <property type="match status" value="1"/>
</dbReference>
<sequence>MKTDASGTSAIETVFFDPLGENTPVEAWQALCDEAVDPNPFFNPSFLQPFLRNMSARNIRLLALRERPTGRWLMAAPIRRCPAGLVLPVAMVWTTEYSPLGTPLMSPQADDEQVKTFVNTAAGGAGILAVPFLPMASGVAMRLTKLENMNVAKTARFERASHAGGDEGEKQLEDAFKGKRRKEMRRLLRRLEDHGTVNLSRVTGARTRECFEQFLELEASGWKGREETALGSNPQTAAFSRGVIASCAHSDKIRIDELRAGDSLIASLVSFVDGGCVFSWKIAFDEGYARYSPGAQLVLHTFRENLAQSGFRYADSLAVPGHSMIEPLWRGRLEIGTLLLASQPLGDLKNSLCAADMAFERKLRRVARTIRAKLKS</sequence>
<protein>
    <submittedName>
        <fullName evidence="2">Protein involved in cellulose biosynthesis (CelD)</fullName>
    </submittedName>
</protein>
<name>A0A0M7A795_9HYPH</name>
<dbReference type="EMBL" id="CXWC01000002">
    <property type="protein sequence ID" value="CTQ66075.1"/>
    <property type="molecule type" value="Genomic_DNA"/>
</dbReference>
<evidence type="ECO:0000313" key="2">
    <source>
        <dbReference type="EMBL" id="CTQ66075.1"/>
    </source>
</evidence>
<gene>
    <name evidence="2" type="ORF">LA5096_00957</name>
</gene>
<dbReference type="AlphaFoldDB" id="A0A0M7A795"/>
<dbReference type="GeneID" id="97668395"/>
<keyword evidence="3" id="KW-1185">Reference proteome</keyword>
<dbReference type="STRING" id="311410.LA5095_02101"/>